<keyword evidence="2" id="KW-0645">Protease</keyword>
<dbReference type="Proteomes" id="UP000240912">
    <property type="component" value="Unassembled WGS sequence"/>
</dbReference>
<dbReference type="Pfam" id="PF18348">
    <property type="entry name" value="SH3_16"/>
    <property type="match status" value="1"/>
</dbReference>
<dbReference type="InterPro" id="IPR000064">
    <property type="entry name" value="NLP_P60_dom"/>
</dbReference>
<evidence type="ECO:0000256" key="2">
    <source>
        <dbReference type="ARBA" id="ARBA00022670"/>
    </source>
</evidence>
<dbReference type="GO" id="GO:0008234">
    <property type="term" value="F:cysteine-type peptidase activity"/>
    <property type="evidence" value="ECO:0007669"/>
    <property type="project" value="UniProtKB-KW"/>
</dbReference>
<comment type="caution">
    <text evidence="6">The sequence shown here is derived from an EMBL/GenBank/DDBJ whole genome shotgun (WGS) entry which is preliminary data.</text>
</comment>
<keyword evidence="4" id="KW-0788">Thiol protease</keyword>
<dbReference type="PANTHER" id="PTHR47053:SF1">
    <property type="entry name" value="MUREIN DD-ENDOPEPTIDASE MEPH-RELATED"/>
    <property type="match status" value="1"/>
</dbReference>
<keyword evidence="3 6" id="KW-0378">Hydrolase</keyword>
<sequence>METPNKGFGICVVAVAPLRAEGSDRAEMVSQVLFGEHVTVIEKTDKWWLIQNAYDGYEGWIDFRQLTAIDQETFVRLEAPGHLVPLQAGLAVHHPEWGRTFLSPASPLPFYDNGTCRLGGHTFTLNFEPYLPGQEDLIGMARFFRNTPYLWGGRNLSGIDCSGFCQTIFRLGGIRLRRDASQQAEQGSLVAFLAEARDGDLAFFDNEQGRITHVGMMIGNDTIIHASGKVRIDRIDDQGIFNAELGRYSHRLRILKRFME</sequence>
<protein>
    <submittedName>
        <fullName evidence="6">Hydrolase</fullName>
    </submittedName>
</protein>
<accession>A0A2T3HHE0</accession>
<dbReference type="OrthoDB" id="9813368at2"/>
<evidence type="ECO:0000256" key="1">
    <source>
        <dbReference type="ARBA" id="ARBA00007074"/>
    </source>
</evidence>
<dbReference type="SUPFAM" id="SSF54001">
    <property type="entry name" value="Cysteine proteinases"/>
    <property type="match status" value="1"/>
</dbReference>
<feature type="domain" description="NlpC/P60" evidence="5">
    <location>
        <begin position="131"/>
        <end position="259"/>
    </location>
</feature>
<dbReference type="PROSITE" id="PS51935">
    <property type="entry name" value="NLPC_P60"/>
    <property type="match status" value="1"/>
</dbReference>
<organism evidence="6 7">
    <name type="scientific">Pedobacter yulinensis</name>
    <dbReference type="NCBI Taxonomy" id="2126353"/>
    <lineage>
        <taxon>Bacteria</taxon>
        <taxon>Pseudomonadati</taxon>
        <taxon>Bacteroidota</taxon>
        <taxon>Sphingobacteriia</taxon>
        <taxon>Sphingobacteriales</taxon>
        <taxon>Sphingobacteriaceae</taxon>
        <taxon>Pedobacter</taxon>
    </lineage>
</organism>
<name>A0A2T3HHE0_9SPHI</name>
<dbReference type="InterPro" id="IPR051202">
    <property type="entry name" value="Peptidase_C40"/>
</dbReference>
<dbReference type="EMBL" id="PYLS01000008">
    <property type="protein sequence ID" value="PST81850.1"/>
    <property type="molecule type" value="Genomic_DNA"/>
</dbReference>
<evidence type="ECO:0000313" key="6">
    <source>
        <dbReference type="EMBL" id="PST81850.1"/>
    </source>
</evidence>
<dbReference type="AlphaFoldDB" id="A0A2T3HHE0"/>
<proteinExistence type="inferred from homology"/>
<dbReference type="PANTHER" id="PTHR47053">
    <property type="entry name" value="MUREIN DD-ENDOPEPTIDASE MEPH-RELATED"/>
    <property type="match status" value="1"/>
</dbReference>
<evidence type="ECO:0000256" key="4">
    <source>
        <dbReference type="ARBA" id="ARBA00022807"/>
    </source>
</evidence>
<dbReference type="Pfam" id="PF00877">
    <property type="entry name" value="NLPC_P60"/>
    <property type="match status" value="1"/>
</dbReference>
<dbReference type="Gene3D" id="2.30.30.40">
    <property type="entry name" value="SH3 Domains"/>
    <property type="match status" value="1"/>
</dbReference>
<comment type="similarity">
    <text evidence="1">Belongs to the peptidase C40 family.</text>
</comment>
<evidence type="ECO:0000313" key="7">
    <source>
        <dbReference type="Proteomes" id="UP000240912"/>
    </source>
</evidence>
<gene>
    <name evidence="6" type="ORF">C7T94_18090</name>
</gene>
<dbReference type="InterPro" id="IPR041382">
    <property type="entry name" value="SH3_16"/>
</dbReference>
<dbReference type="InterPro" id="IPR038765">
    <property type="entry name" value="Papain-like_cys_pep_sf"/>
</dbReference>
<dbReference type="GO" id="GO:0006508">
    <property type="term" value="P:proteolysis"/>
    <property type="evidence" value="ECO:0007669"/>
    <property type="project" value="UniProtKB-KW"/>
</dbReference>
<reference evidence="6 7" key="1">
    <citation type="submission" date="2018-03" db="EMBL/GenBank/DDBJ databases">
        <authorList>
            <person name="Keele B.F."/>
        </authorList>
    </citation>
    <scope>NUCLEOTIDE SEQUENCE [LARGE SCALE GENOMIC DNA]</scope>
    <source>
        <strain evidence="6 7">YL28-9</strain>
    </source>
</reference>
<evidence type="ECO:0000259" key="5">
    <source>
        <dbReference type="PROSITE" id="PS51935"/>
    </source>
</evidence>
<keyword evidence="7" id="KW-1185">Reference proteome</keyword>
<dbReference type="Gene3D" id="3.90.1720.10">
    <property type="entry name" value="endopeptidase domain like (from Nostoc punctiforme)"/>
    <property type="match status" value="1"/>
</dbReference>
<evidence type="ECO:0000256" key="3">
    <source>
        <dbReference type="ARBA" id="ARBA00022801"/>
    </source>
</evidence>